<dbReference type="PANTHER" id="PTHR30579:SF7">
    <property type="entry name" value="HTH-TYPE TRANSCRIPTIONAL REGULATOR LRHA-RELATED"/>
    <property type="match status" value="1"/>
</dbReference>
<evidence type="ECO:0000313" key="7">
    <source>
        <dbReference type="Proteomes" id="UP000247980"/>
    </source>
</evidence>
<keyword evidence="4" id="KW-0804">Transcription</keyword>
<dbReference type="InterPro" id="IPR000847">
    <property type="entry name" value="LysR_HTH_N"/>
</dbReference>
<keyword evidence="3" id="KW-0238">DNA-binding</keyword>
<dbReference type="PRINTS" id="PR00039">
    <property type="entry name" value="HTHLYSR"/>
</dbReference>
<dbReference type="Pfam" id="PF03466">
    <property type="entry name" value="LysR_substrate"/>
    <property type="match status" value="1"/>
</dbReference>
<evidence type="ECO:0000313" key="6">
    <source>
        <dbReference type="EMBL" id="PYI39175.1"/>
    </source>
</evidence>
<organism evidence="6 7">
    <name type="scientific">Arthrobacter psychrolactophilus</name>
    <dbReference type="NCBI Taxonomy" id="92442"/>
    <lineage>
        <taxon>Bacteria</taxon>
        <taxon>Bacillati</taxon>
        <taxon>Actinomycetota</taxon>
        <taxon>Actinomycetes</taxon>
        <taxon>Micrococcales</taxon>
        <taxon>Micrococcaceae</taxon>
        <taxon>Arthrobacter</taxon>
    </lineage>
</organism>
<dbReference type="SUPFAM" id="SSF46785">
    <property type="entry name" value="Winged helix' DNA-binding domain"/>
    <property type="match status" value="1"/>
</dbReference>
<dbReference type="PANTHER" id="PTHR30579">
    <property type="entry name" value="TRANSCRIPTIONAL REGULATOR"/>
    <property type="match status" value="1"/>
</dbReference>
<dbReference type="OrthoDB" id="9789529at2"/>
<dbReference type="InterPro" id="IPR005119">
    <property type="entry name" value="LysR_subst-bd"/>
</dbReference>
<proteinExistence type="inferred from homology"/>
<keyword evidence="2" id="KW-0805">Transcription regulation</keyword>
<accession>A0A2V5IRM0</accession>
<name>A0A2V5IRM0_9MICC</name>
<dbReference type="RefSeq" id="WP_110484739.1">
    <property type="nucleotide sequence ID" value="NZ_QJVC01000004.1"/>
</dbReference>
<dbReference type="Proteomes" id="UP000247980">
    <property type="component" value="Unassembled WGS sequence"/>
</dbReference>
<comment type="caution">
    <text evidence="6">The sequence shown here is derived from an EMBL/GenBank/DDBJ whole genome shotgun (WGS) entry which is preliminary data.</text>
</comment>
<sequence>MPEAPLFDPIQLKSFLTVAETRNFTRAAERLGISQPTVSQHVRKLEQAAGRILITRDTREVRLTDNGDAMAGFARSILAANDIATRYFSGAAMRGRLRFGTADDLAITGLPRILREFRQLYPQINLELTVSQSDQLYRRLKAGALDLVFVKWVASEQEGEVVKHDSFAWVGLEETMLEPGAPVPIIAYPAPSVSRKLALDALENAGRTWRVTCTTKQISGVLAALRAGIGIAVMPTSLIPEDLKVITKRFDLPPVGDVDFTLIRNPVANTEVIDALTRAIMGRKLTPVARR</sequence>
<evidence type="ECO:0000259" key="5">
    <source>
        <dbReference type="PROSITE" id="PS50931"/>
    </source>
</evidence>
<feature type="domain" description="HTH lysR-type" evidence="5">
    <location>
        <begin position="7"/>
        <end position="64"/>
    </location>
</feature>
<dbReference type="GO" id="GO:0003700">
    <property type="term" value="F:DNA-binding transcription factor activity"/>
    <property type="evidence" value="ECO:0007669"/>
    <property type="project" value="InterPro"/>
</dbReference>
<evidence type="ECO:0000256" key="3">
    <source>
        <dbReference type="ARBA" id="ARBA00023125"/>
    </source>
</evidence>
<dbReference type="InterPro" id="IPR011991">
    <property type="entry name" value="ArsR-like_HTH"/>
</dbReference>
<dbReference type="Gene3D" id="1.10.10.10">
    <property type="entry name" value="Winged helix-like DNA-binding domain superfamily/Winged helix DNA-binding domain"/>
    <property type="match status" value="1"/>
</dbReference>
<dbReference type="CDD" id="cd00090">
    <property type="entry name" value="HTH_ARSR"/>
    <property type="match status" value="1"/>
</dbReference>
<dbReference type="InterPro" id="IPR036390">
    <property type="entry name" value="WH_DNA-bd_sf"/>
</dbReference>
<comment type="similarity">
    <text evidence="1">Belongs to the LysR transcriptional regulatory family.</text>
</comment>
<evidence type="ECO:0000256" key="4">
    <source>
        <dbReference type="ARBA" id="ARBA00023163"/>
    </source>
</evidence>
<evidence type="ECO:0000256" key="1">
    <source>
        <dbReference type="ARBA" id="ARBA00009437"/>
    </source>
</evidence>
<dbReference type="InterPro" id="IPR050176">
    <property type="entry name" value="LTTR"/>
</dbReference>
<dbReference type="InterPro" id="IPR036388">
    <property type="entry name" value="WH-like_DNA-bd_sf"/>
</dbReference>
<protein>
    <submittedName>
        <fullName evidence="6">LysR family transcriptional regulator</fullName>
    </submittedName>
</protein>
<evidence type="ECO:0000256" key="2">
    <source>
        <dbReference type="ARBA" id="ARBA00023015"/>
    </source>
</evidence>
<dbReference type="SUPFAM" id="SSF53850">
    <property type="entry name" value="Periplasmic binding protein-like II"/>
    <property type="match status" value="1"/>
</dbReference>
<reference evidence="6 7" key="1">
    <citation type="submission" date="2018-05" db="EMBL/GenBank/DDBJ databases">
        <title>Genetic diversity of glacier-inhabiting Cryobacterium bacteria in China and description of Cryobacterium mengkeensis sp. nov. and Arthrobacter glacialis sp. nov.</title>
        <authorList>
            <person name="Liu Q."/>
            <person name="Xin Y.-H."/>
        </authorList>
    </citation>
    <scope>NUCLEOTIDE SEQUENCE [LARGE SCALE GENOMIC DNA]</scope>
    <source>
        <strain evidence="6 7">B7</strain>
    </source>
</reference>
<dbReference type="AlphaFoldDB" id="A0A2V5IRM0"/>
<dbReference type="PROSITE" id="PS50931">
    <property type="entry name" value="HTH_LYSR"/>
    <property type="match status" value="1"/>
</dbReference>
<dbReference type="Pfam" id="PF00126">
    <property type="entry name" value="HTH_1"/>
    <property type="match status" value="1"/>
</dbReference>
<dbReference type="EMBL" id="QJVC01000004">
    <property type="protein sequence ID" value="PYI39175.1"/>
    <property type="molecule type" value="Genomic_DNA"/>
</dbReference>
<gene>
    <name evidence="6" type="ORF">CVS30_07695</name>
</gene>
<dbReference type="FunFam" id="1.10.10.10:FF:000001">
    <property type="entry name" value="LysR family transcriptional regulator"/>
    <property type="match status" value="1"/>
</dbReference>
<dbReference type="Gene3D" id="3.40.190.10">
    <property type="entry name" value="Periplasmic binding protein-like II"/>
    <property type="match status" value="2"/>
</dbReference>
<dbReference type="GO" id="GO:0003677">
    <property type="term" value="F:DNA binding"/>
    <property type="evidence" value="ECO:0007669"/>
    <property type="project" value="UniProtKB-KW"/>
</dbReference>
<keyword evidence="7" id="KW-1185">Reference proteome</keyword>